<evidence type="ECO:0000256" key="1">
    <source>
        <dbReference type="ARBA" id="ARBA00004651"/>
    </source>
</evidence>
<keyword evidence="5 6" id="KW-0472">Membrane</keyword>
<feature type="transmembrane region" description="Helical" evidence="6">
    <location>
        <begin position="302"/>
        <end position="326"/>
    </location>
</feature>
<reference evidence="7 8" key="1">
    <citation type="journal article" date="2017" name="Curr. Biol.">
        <title>The Evolution of Venom by Co-option of Single-Copy Genes.</title>
        <authorList>
            <person name="Martinson E.O."/>
            <person name="Mrinalini"/>
            <person name="Kelkar Y.D."/>
            <person name="Chang C.H."/>
            <person name="Werren J.H."/>
        </authorList>
    </citation>
    <scope>NUCLEOTIDE SEQUENCE [LARGE SCALE GENOMIC DNA]</scope>
    <source>
        <strain evidence="7 8">Alberta</strain>
        <tissue evidence="7">Whole body</tissue>
    </source>
</reference>
<keyword evidence="2 6" id="KW-1003">Cell membrane</keyword>
<feature type="transmembrane region" description="Helical" evidence="6">
    <location>
        <begin position="5"/>
        <end position="23"/>
    </location>
</feature>
<feature type="transmembrane region" description="Helical" evidence="6">
    <location>
        <begin position="102"/>
        <end position="121"/>
    </location>
</feature>
<proteinExistence type="inferred from homology"/>
<organism evidence="7 8">
    <name type="scientific">Trichomalopsis sarcophagae</name>
    <dbReference type="NCBI Taxonomy" id="543379"/>
    <lineage>
        <taxon>Eukaryota</taxon>
        <taxon>Metazoa</taxon>
        <taxon>Ecdysozoa</taxon>
        <taxon>Arthropoda</taxon>
        <taxon>Hexapoda</taxon>
        <taxon>Insecta</taxon>
        <taxon>Pterygota</taxon>
        <taxon>Neoptera</taxon>
        <taxon>Endopterygota</taxon>
        <taxon>Hymenoptera</taxon>
        <taxon>Apocrita</taxon>
        <taxon>Proctotrupomorpha</taxon>
        <taxon>Chalcidoidea</taxon>
        <taxon>Pteromalidae</taxon>
        <taxon>Pteromalinae</taxon>
        <taxon>Trichomalopsis</taxon>
    </lineage>
</organism>
<dbReference type="GO" id="GO:0007165">
    <property type="term" value="P:signal transduction"/>
    <property type="evidence" value="ECO:0007669"/>
    <property type="project" value="UniProtKB-KW"/>
</dbReference>
<keyword evidence="6" id="KW-0675">Receptor</keyword>
<evidence type="ECO:0000256" key="6">
    <source>
        <dbReference type="RuleBase" id="RU363108"/>
    </source>
</evidence>
<evidence type="ECO:0000256" key="4">
    <source>
        <dbReference type="ARBA" id="ARBA00022989"/>
    </source>
</evidence>
<dbReference type="Pfam" id="PF08395">
    <property type="entry name" value="7tm_7"/>
    <property type="match status" value="1"/>
</dbReference>
<gene>
    <name evidence="7" type="ORF">TSAR_004328</name>
</gene>
<keyword evidence="4 6" id="KW-1133">Transmembrane helix</keyword>
<feature type="transmembrane region" description="Helical" evidence="6">
    <location>
        <begin position="186"/>
        <end position="207"/>
    </location>
</feature>
<evidence type="ECO:0000313" key="7">
    <source>
        <dbReference type="EMBL" id="OXU32030.1"/>
    </source>
</evidence>
<comment type="function">
    <text evidence="6">Gustatory receptor which mediates acceptance or avoidance behavior, depending on its substrates.</text>
</comment>
<evidence type="ECO:0000256" key="2">
    <source>
        <dbReference type="ARBA" id="ARBA00022475"/>
    </source>
</evidence>
<feature type="transmembrane region" description="Helical" evidence="6">
    <location>
        <begin position="66"/>
        <end position="90"/>
    </location>
</feature>
<dbReference type="AlphaFoldDB" id="A0A232FND8"/>
<comment type="subcellular location">
    <subcellularLocation>
        <location evidence="1 6">Cell membrane</location>
        <topology evidence="1 6">Multi-pass membrane protein</topology>
    </subcellularLocation>
</comment>
<dbReference type="EMBL" id="NNAY01000011">
    <property type="protein sequence ID" value="OXU32030.1"/>
    <property type="molecule type" value="Genomic_DNA"/>
</dbReference>
<evidence type="ECO:0000256" key="5">
    <source>
        <dbReference type="ARBA" id="ARBA00023136"/>
    </source>
</evidence>
<evidence type="ECO:0000256" key="3">
    <source>
        <dbReference type="ARBA" id="ARBA00022692"/>
    </source>
</evidence>
<feature type="transmembrane region" description="Helical" evidence="6">
    <location>
        <begin position="35"/>
        <end position="54"/>
    </location>
</feature>
<dbReference type="GO" id="GO:0005886">
    <property type="term" value="C:plasma membrane"/>
    <property type="evidence" value="ECO:0007669"/>
    <property type="project" value="UniProtKB-SubCell"/>
</dbReference>
<comment type="caution">
    <text evidence="7">The sequence shown here is derived from an EMBL/GenBank/DDBJ whole genome shotgun (WGS) entry which is preliminary data.</text>
</comment>
<keyword evidence="3 6" id="KW-0812">Transmembrane</keyword>
<keyword evidence="8" id="KW-1185">Reference proteome</keyword>
<evidence type="ECO:0000313" key="8">
    <source>
        <dbReference type="Proteomes" id="UP000215335"/>
    </source>
</evidence>
<sequence length="327" mass="38000">MKKNLYVCVYYFIKILGLCPFTREKGRFVKVSHVGMSYNILITILYSRAFIKAIQNRHSIRLSQETPLAVIIDSFTHVLSYSTIVSSWLICAFRQNIFIKSWFWFIYNIPINVTFNVAFILTEFMRCLRKHYKIINREASKLARSRKRSFARMPMAFSKKLQTIGRIHSDLTDLGETVVKLFSLPVLMVVHGHSANIMLAIHGLYRILKSDQSMGGPCVLYAPTVKFMIYSIIIFFICSIPVSTCNEADKTLRIIEEIPYEWYEEEMHNKMVTTNVLSIAFDKESDVSIISKKTAIYLEMQVWIVIIMYLVFVLQLDPSSFIFAILK</sequence>
<protein>
    <recommendedName>
        <fullName evidence="6">Gustatory receptor</fullName>
    </recommendedName>
</protein>
<dbReference type="Proteomes" id="UP000215335">
    <property type="component" value="Unassembled WGS sequence"/>
</dbReference>
<feature type="transmembrane region" description="Helical" evidence="6">
    <location>
        <begin position="227"/>
        <end position="245"/>
    </location>
</feature>
<accession>A0A232FND8</accession>
<keyword evidence="6" id="KW-0807">Transducer</keyword>
<comment type="similarity">
    <text evidence="6">Belongs to the insect chemoreceptor superfamily. Gustatory receptor (GR) family.</text>
</comment>
<dbReference type="InterPro" id="IPR013604">
    <property type="entry name" value="7TM_chemorcpt"/>
</dbReference>
<dbReference type="GO" id="GO:0050909">
    <property type="term" value="P:sensory perception of taste"/>
    <property type="evidence" value="ECO:0007669"/>
    <property type="project" value="InterPro"/>
</dbReference>
<name>A0A232FND8_9HYME</name>